<feature type="compositionally biased region" description="Polar residues" evidence="1">
    <location>
        <begin position="1"/>
        <end position="24"/>
    </location>
</feature>
<sequence length="894" mass="105565">METQEVTQKVESNAQKPPQQSIEQMQEKSQRMPTQFTFSLEYIEKEETHRVMEKKQLVETANTSNVLTREGSISSIKISQSQIQSPRQKSLVETQDHIQKMYKVEQERQRKIEDHRRQQEMQMRQQHPFQPQLNRSSSRKRTVNQIIDDLYQKNREESKSKERKSNLQLTKVNSNTTLKKNEQSNSKGRLLSTTNSNKSLIMSPRQQQQLFDRLYQESKDMREKKVLCQQQNQIKEEQDLFSPQISQKSKEIARKQLIQDDKENQLENNDAVAGGNDLDDVNSAQQKLNVFNQLTDDALRRRREQELIEAKLSQTQKYQLVSPNSINIISNKLQRDFDNALMNIKAIYPKFDLSENMLTEEQFVALLYTIGIFKEIGKNEEKQYDDILRLVTISNKQTGNKPIFSIRNTKVLVFSIFDIHQSWMLEQDKSEMEGSYHQRIQRYKLIRTKFKTHISDALKYSFLETPMNMEMGQDQYITDEEKEQYLEQQTAAGIGLIKGKSLCLFENDVRLIHKKFHRLYQNKINQDHLLKQKLEKEAQKVQEETFKPRINEKSHQLAIIHKQKQQQKSQERDNSKFIKERSNEGKSDQNKNSYEEQNINVLIMNPNGSSSNISIQERIQQRLGVRNGSIDQNQQKPKKNINYNRINQLYTLGKQKLINGLINEVERDKREEIIQLQDCTFAPKIKQKASLCNVNRRQSDYFSNNQSMVGQYSTKNSQLSNQKISQFQGGHKKSYSLINTMKKELNRTASTVSSHQQEQMNAQQQQHQHIQNLQSQQLFSFSNPRYSRQHQQNQQCYQDSDEIEYVNYNSNNQLTETTDNYIQGMYSNKNNQENDKDEIYLIEVILSENCRKQLKIRKSEDINIVARKFCIQNSKFHFNLLFLWYTSANLFQQI</sequence>
<evidence type="ECO:0000313" key="2">
    <source>
        <dbReference type="EMBL" id="CDW86176.1"/>
    </source>
</evidence>
<feature type="compositionally biased region" description="Polar residues" evidence="1">
    <location>
        <begin position="167"/>
        <end position="197"/>
    </location>
</feature>
<reference evidence="2 3" key="1">
    <citation type="submission" date="2014-06" db="EMBL/GenBank/DDBJ databases">
        <authorList>
            <person name="Swart Estienne"/>
        </authorList>
    </citation>
    <scope>NUCLEOTIDE SEQUENCE [LARGE SCALE GENOMIC DNA]</scope>
    <source>
        <strain evidence="2 3">130c</strain>
    </source>
</reference>
<evidence type="ECO:0000256" key="1">
    <source>
        <dbReference type="SAM" id="MobiDB-lite"/>
    </source>
</evidence>
<dbReference type="AlphaFoldDB" id="A0A078AVR7"/>
<feature type="compositionally biased region" description="Polar residues" evidence="1">
    <location>
        <begin position="127"/>
        <end position="136"/>
    </location>
</feature>
<feature type="compositionally biased region" description="Basic and acidic residues" evidence="1">
    <location>
        <begin position="150"/>
        <end position="165"/>
    </location>
</feature>
<dbReference type="Proteomes" id="UP000039865">
    <property type="component" value="Unassembled WGS sequence"/>
</dbReference>
<organism evidence="2 3">
    <name type="scientific">Stylonychia lemnae</name>
    <name type="common">Ciliate</name>
    <dbReference type="NCBI Taxonomy" id="5949"/>
    <lineage>
        <taxon>Eukaryota</taxon>
        <taxon>Sar</taxon>
        <taxon>Alveolata</taxon>
        <taxon>Ciliophora</taxon>
        <taxon>Intramacronucleata</taxon>
        <taxon>Spirotrichea</taxon>
        <taxon>Stichotrichia</taxon>
        <taxon>Sporadotrichida</taxon>
        <taxon>Oxytrichidae</taxon>
        <taxon>Stylonychinae</taxon>
        <taxon>Stylonychia</taxon>
    </lineage>
</organism>
<feature type="compositionally biased region" description="Basic and acidic residues" evidence="1">
    <location>
        <begin position="106"/>
        <end position="119"/>
    </location>
</feature>
<feature type="compositionally biased region" description="Basic and acidic residues" evidence="1">
    <location>
        <begin position="569"/>
        <end position="589"/>
    </location>
</feature>
<feature type="region of interest" description="Disordered" evidence="1">
    <location>
        <begin position="106"/>
        <end position="197"/>
    </location>
</feature>
<protein>
    <submittedName>
        <fullName evidence="2">Uncharacterized protein</fullName>
    </submittedName>
</protein>
<evidence type="ECO:0000313" key="3">
    <source>
        <dbReference type="Proteomes" id="UP000039865"/>
    </source>
</evidence>
<proteinExistence type="predicted"/>
<dbReference type="InParanoid" id="A0A078AVR7"/>
<accession>A0A078AVR7</accession>
<name>A0A078AVR7_STYLE</name>
<feature type="region of interest" description="Disordered" evidence="1">
    <location>
        <begin position="1"/>
        <end position="33"/>
    </location>
</feature>
<gene>
    <name evidence="2" type="primary">Contig15143.g16137</name>
    <name evidence="2" type="ORF">STYLEM_15267</name>
</gene>
<feature type="region of interest" description="Disordered" evidence="1">
    <location>
        <begin position="560"/>
        <end position="594"/>
    </location>
</feature>
<dbReference type="EMBL" id="CCKQ01014415">
    <property type="protein sequence ID" value="CDW86176.1"/>
    <property type="molecule type" value="Genomic_DNA"/>
</dbReference>
<keyword evidence="3" id="KW-1185">Reference proteome</keyword>